<evidence type="ECO:0000256" key="7">
    <source>
        <dbReference type="ARBA" id="ARBA00023098"/>
    </source>
</evidence>
<comment type="similarity">
    <text evidence="2">Belongs to the fatty acid desaturase type 1 family.</text>
</comment>
<dbReference type="GO" id="GO:0004768">
    <property type="term" value="F:stearoyl-CoA 9-desaturase activity"/>
    <property type="evidence" value="ECO:0007669"/>
    <property type="project" value="TreeGrafter"/>
</dbReference>
<proteinExistence type="inferred from homology"/>
<evidence type="ECO:0000256" key="4">
    <source>
        <dbReference type="ARBA" id="ARBA00022832"/>
    </source>
</evidence>
<evidence type="ECO:0000256" key="8">
    <source>
        <dbReference type="ARBA" id="ARBA00023136"/>
    </source>
</evidence>
<dbReference type="AlphaFoldDB" id="A0A7S2LY03"/>
<evidence type="ECO:0000256" key="10">
    <source>
        <dbReference type="SAM" id="Phobius"/>
    </source>
</evidence>
<feature type="transmembrane region" description="Helical" evidence="10">
    <location>
        <begin position="120"/>
        <end position="140"/>
    </location>
</feature>
<dbReference type="PANTHER" id="PTHR11351:SF101">
    <property type="entry name" value="FATTY ACID DESATURASE DOMAIN-CONTAINING PROTEIN"/>
    <property type="match status" value="1"/>
</dbReference>
<keyword evidence="6" id="KW-0560">Oxidoreductase</keyword>
<dbReference type="GO" id="GO:0005506">
    <property type="term" value="F:iron ion binding"/>
    <property type="evidence" value="ECO:0007669"/>
    <property type="project" value="TreeGrafter"/>
</dbReference>
<dbReference type="InterPro" id="IPR015876">
    <property type="entry name" value="Acyl-CoA_DS"/>
</dbReference>
<dbReference type="GO" id="GO:0005789">
    <property type="term" value="C:endoplasmic reticulum membrane"/>
    <property type="evidence" value="ECO:0007669"/>
    <property type="project" value="TreeGrafter"/>
</dbReference>
<accession>A0A7S2LY03</accession>
<feature type="compositionally biased region" description="Low complexity" evidence="9">
    <location>
        <begin position="18"/>
        <end position="29"/>
    </location>
</feature>
<feature type="transmembrane region" description="Helical" evidence="10">
    <location>
        <begin position="95"/>
        <end position="113"/>
    </location>
</feature>
<feature type="transmembrane region" description="Helical" evidence="10">
    <location>
        <begin position="146"/>
        <end position="166"/>
    </location>
</feature>
<evidence type="ECO:0000256" key="3">
    <source>
        <dbReference type="ARBA" id="ARBA00022692"/>
    </source>
</evidence>
<feature type="region of interest" description="Disordered" evidence="9">
    <location>
        <begin position="1"/>
        <end position="40"/>
    </location>
</feature>
<keyword evidence="5 10" id="KW-1133">Transmembrane helix</keyword>
<evidence type="ECO:0000256" key="2">
    <source>
        <dbReference type="ARBA" id="ARBA00009295"/>
    </source>
</evidence>
<dbReference type="GO" id="GO:0006636">
    <property type="term" value="P:unsaturated fatty acid biosynthetic process"/>
    <property type="evidence" value="ECO:0007669"/>
    <property type="project" value="TreeGrafter"/>
</dbReference>
<keyword evidence="3 10" id="KW-0812">Transmembrane</keyword>
<gene>
    <name evidence="11" type="ORF">SMAR0320_LOCUS17229</name>
</gene>
<keyword evidence="8 10" id="KW-0472">Membrane</keyword>
<dbReference type="PANTHER" id="PTHR11351">
    <property type="entry name" value="ACYL-COA DESATURASE"/>
    <property type="match status" value="1"/>
</dbReference>
<keyword evidence="4" id="KW-0276">Fatty acid metabolism</keyword>
<feature type="transmembrane region" description="Helical" evidence="10">
    <location>
        <begin position="280"/>
        <end position="298"/>
    </location>
</feature>
<evidence type="ECO:0008006" key="12">
    <source>
        <dbReference type="Google" id="ProtNLM"/>
    </source>
</evidence>
<evidence type="ECO:0000313" key="11">
    <source>
        <dbReference type="EMBL" id="CAD9619499.1"/>
    </source>
</evidence>
<evidence type="ECO:0000256" key="6">
    <source>
        <dbReference type="ARBA" id="ARBA00023002"/>
    </source>
</evidence>
<sequence>MQSTLTHRSSDDLLSVDTATTTSGRTTPTKVGPDERTPLPPIDKLIIPAPSTKSWYIRGGMHVNQIGMGINITVPIVYLAMTAESQSYLAQLTQMPIPQLVAYVLIAQIILAAIEGKRTLYCLVVIPAYMTSLVIFPSTLSSSVSTLALAFFVGLWKIGICMSVCLHRYAAHAAFKCGPLMQYFFNICGCLANQGGPIWWASQHRLHHKHCDMPRDPHSAILDGVEKAFAFFTFHDTVVEEFSPKHNDTKGLRLLDTWSFVFVSMELYLSYLLFGREGVFVTYTALWICQAGTLWFNIGNHPPNTHDDKVCQASNYNFVTGHGIPLGLYPGFWVINAYYPLLASIAAESNHDDHHNHSMLAKREKYDCMYYAFLWPMEKLGLIWNVRKCDEEKKSD</sequence>
<comment type="subcellular location">
    <subcellularLocation>
        <location evidence="1">Membrane</location>
        <topology evidence="1">Multi-pass membrane protein</topology>
    </subcellularLocation>
</comment>
<feature type="transmembrane region" description="Helical" evidence="10">
    <location>
        <begin position="254"/>
        <end position="274"/>
    </location>
</feature>
<evidence type="ECO:0000256" key="1">
    <source>
        <dbReference type="ARBA" id="ARBA00004141"/>
    </source>
</evidence>
<name>A0A7S2LY03_9STRA</name>
<protein>
    <recommendedName>
        <fullName evidence="12">Fatty acid desaturase domain-containing protein</fullName>
    </recommendedName>
</protein>
<dbReference type="EMBL" id="HBGZ01024285">
    <property type="protein sequence ID" value="CAD9619499.1"/>
    <property type="molecule type" value="Transcribed_RNA"/>
</dbReference>
<reference evidence="11" key="1">
    <citation type="submission" date="2021-01" db="EMBL/GenBank/DDBJ databases">
        <authorList>
            <person name="Corre E."/>
            <person name="Pelletier E."/>
            <person name="Niang G."/>
            <person name="Scheremetjew M."/>
            <person name="Finn R."/>
            <person name="Kale V."/>
            <person name="Holt S."/>
            <person name="Cochrane G."/>
            <person name="Meng A."/>
            <person name="Brown T."/>
            <person name="Cohen L."/>
        </authorList>
    </citation>
    <scope>NUCLEOTIDE SEQUENCE</scope>
    <source>
        <strain evidence="11">SM1012Den-03</strain>
    </source>
</reference>
<evidence type="ECO:0000256" key="9">
    <source>
        <dbReference type="SAM" id="MobiDB-lite"/>
    </source>
</evidence>
<keyword evidence="7" id="KW-0443">Lipid metabolism</keyword>
<feature type="transmembrane region" description="Helical" evidence="10">
    <location>
        <begin position="63"/>
        <end position="83"/>
    </location>
</feature>
<organism evidence="11">
    <name type="scientific">Skeletonema marinoi</name>
    <dbReference type="NCBI Taxonomy" id="267567"/>
    <lineage>
        <taxon>Eukaryota</taxon>
        <taxon>Sar</taxon>
        <taxon>Stramenopiles</taxon>
        <taxon>Ochrophyta</taxon>
        <taxon>Bacillariophyta</taxon>
        <taxon>Coscinodiscophyceae</taxon>
        <taxon>Thalassiosirophycidae</taxon>
        <taxon>Thalassiosirales</taxon>
        <taxon>Skeletonemataceae</taxon>
        <taxon>Skeletonema</taxon>
        <taxon>Skeletonema marinoi-dohrnii complex</taxon>
    </lineage>
</organism>
<evidence type="ECO:0000256" key="5">
    <source>
        <dbReference type="ARBA" id="ARBA00022989"/>
    </source>
</evidence>